<proteinExistence type="predicted"/>
<gene>
    <name evidence="6" type="ORF">N5A92_01130</name>
</gene>
<evidence type="ECO:0000259" key="5">
    <source>
        <dbReference type="PROSITE" id="PS01124"/>
    </source>
</evidence>
<protein>
    <submittedName>
        <fullName evidence="6">AraC family transcriptional regulator</fullName>
    </submittedName>
</protein>
<dbReference type="SUPFAM" id="SSF51215">
    <property type="entry name" value="Regulatory protein AraC"/>
    <property type="match status" value="1"/>
</dbReference>
<evidence type="ECO:0000256" key="2">
    <source>
        <dbReference type="ARBA" id="ARBA00023125"/>
    </source>
</evidence>
<evidence type="ECO:0000313" key="6">
    <source>
        <dbReference type="EMBL" id="MCT7373651.1"/>
    </source>
</evidence>
<evidence type="ECO:0000256" key="4">
    <source>
        <dbReference type="ARBA" id="ARBA00023163"/>
    </source>
</evidence>
<dbReference type="SUPFAM" id="SSF46689">
    <property type="entry name" value="Homeodomain-like"/>
    <property type="match status" value="2"/>
</dbReference>
<dbReference type="InterPro" id="IPR009057">
    <property type="entry name" value="Homeodomain-like_sf"/>
</dbReference>
<dbReference type="PROSITE" id="PS00041">
    <property type="entry name" value="HTH_ARAC_FAMILY_1"/>
    <property type="match status" value="1"/>
</dbReference>
<dbReference type="PROSITE" id="PS01124">
    <property type="entry name" value="HTH_ARAC_FAMILY_2"/>
    <property type="match status" value="1"/>
</dbReference>
<accession>A0ABT2LHK0</accession>
<keyword evidence="3" id="KW-0010">Activator</keyword>
<feature type="domain" description="HTH araC/xylS-type" evidence="5">
    <location>
        <begin position="184"/>
        <end position="282"/>
    </location>
</feature>
<dbReference type="Pfam" id="PF02311">
    <property type="entry name" value="AraC_binding"/>
    <property type="match status" value="1"/>
</dbReference>
<evidence type="ECO:0000256" key="1">
    <source>
        <dbReference type="ARBA" id="ARBA00023015"/>
    </source>
</evidence>
<dbReference type="InterPro" id="IPR018060">
    <property type="entry name" value="HTH_AraC"/>
</dbReference>
<dbReference type="PANTHER" id="PTHR46796">
    <property type="entry name" value="HTH-TYPE TRANSCRIPTIONAL ACTIVATOR RHAS-RELATED"/>
    <property type="match status" value="1"/>
</dbReference>
<keyword evidence="7" id="KW-1185">Reference proteome</keyword>
<sequence>MLSKLIEHGHGMRRVEPPKGGVGLFCMASGAGYELRGNEVYSWDGLRRGEAPFVLIQHTIAGEGRLDYEDVRHVLSPGETMLLTFPHANRYWLERGKSWEYFWIILSGREALRLAGAILAAKGPVLKPLPPAVDRLAGACLALLSGAADVPGAVSAAAYGAIAALYDEAFEATEEEADLPAPVLRAQRFVDDNLARLMDVGMLARAVGLSRAHFVRLFTAEVGQPPSEYVFEKRMERAVRMLLATDAPIGAIARACGFADANYFSKAFRRARGCSPGTYRNAGRTGLLTTIDREW</sequence>
<evidence type="ECO:0000313" key="7">
    <source>
        <dbReference type="Proteomes" id="UP001320831"/>
    </source>
</evidence>
<dbReference type="InterPro" id="IPR050204">
    <property type="entry name" value="AraC_XylS_family_regulators"/>
</dbReference>
<comment type="caution">
    <text evidence="6">The sequence shown here is derived from an EMBL/GenBank/DDBJ whole genome shotgun (WGS) entry which is preliminary data.</text>
</comment>
<keyword evidence="2" id="KW-0238">DNA-binding</keyword>
<keyword evidence="4" id="KW-0804">Transcription</keyword>
<dbReference type="InterPro" id="IPR003313">
    <property type="entry name" value="AraC-bd"/>
</dbReference>
<dbReference type="RefSeq" id="WP_260899980.1">
    <property type="nucleotide sequence ID" value="NZ_JAOCZP010000001.1"/>
</dbReference>
<dbReference type="SMART" id="SM00342">
    <property type="entry name" value="HTH_ARAC"/>
    <property type="match status" value="1"/>
</dbReference>
<dbReference type="Pfam" id="PF12833">
    <property type="entry name" value="HTH_18"/>
    <property type="match status" value="1"/>
</dbReference>
<evidence type="ECO:0000256" key="3">
    <source>
        <dbReference type="ARBA" id="ARBA00023159"/>
    </source>
</evidence>
<keyword evidence="1" id="KW-0805">Transcription regulation</keyword>
<organism evidence="6 7">
    <name type="scientific">Chelativorans salis</name>
    <dbReference type="NCBI Taxonomy" id="2978478"/>
    <lineage>
        <taxon>Bacteria</taxon>
        <taxon>Pseudomonadati</taxon>
        <taxon>Pseudomonadota</taxon>
        <taxon>Alphaproteobacteria</taxon>
        <taxon>Hyphomicrobiales</taxon>
        <taxon>Phyllobacteriaceae</taxon>
        <taxon>Chelativorans</taxon>
    </lineage>
</organism>
<reference evidence="6 7" key="1">
    <citation type="submission" date="2022-09" db="EMBL/GenBank/DDBJ databases">
        <title>Chelativorans salina sp. nov., a novel slightly halophilic bacterium isolated from a saline lake sediment enrichment.</title>
        <authorList>
            <person name="Gao L."/>
            <person name="Fang B.-Z."/>
            <person name="Li W.-J."/>
        </authorList>
    </citation>
    <scope>NUCLEOTIDE SEQUENCE [LARGE SCALE GENOMIC DNA]</scope>
    <source>
        <strain evidence="6 7">EGI FJ00035</strain>
    </source>
</reference>
<dbReference type="InterPro" id="IPR037923">
    <property type="entry name" value="HTH-like"/>
</dbReference>
<dbReference type="Gene3D" id="1.10.10.60">
    <property type="entry name" value="Homeodomain-like"/>
    <property type="match status" value="2"/>
</dbReference>
<dbReference type="InterPro" id="IPR018062">
    <property type="entry name" value="HTH_AraC-typ_CS"/>
</dbReference>
<dbReference type="InterPro" id="IPR020449">
    <property type="entry name" value="Tscrpt_reg_AraC-type_HTH"/>
</dbReference>
<dbReference type="Proteomes" id="UP001320831">
    <property type="component" value="Unassembled WGS sequence"/>
</dbReference>
<dbReference type="EMBL" id="JAOCZP010000001">
    <property type="protein sequence ID" value="MCT7373651.1"/>
    <property type="molecule type" value="Genomic_DNA"/>
</dbReference>
<dbReference type="PANTHER" id="PTHR46796:SF6">
    <property type="entry name" value="ARAC SUBFAMILY"/>
    <property type="match status" value="1"/>
</dbReference>
<dbReference type="PRINTS" id="PR00032">
    <property type="entry name" value="HTHARAC"/>
</dbReference>
<name>A0ABT2LHK0_9HYPH</name>